<reference evidence="9" key="2">
    <citation type="submission" date="2015-03" db="UniProtKB">
        <authorList>
            <consortium name="EnsemblPlants"/>
        </authorList>
    </citation>
    <scope>IDENTIFICATION</scope>
</reference>
<keyword evidence="5" id="KW-0611">Plant defense</keyword>
<evidence type="ECO:0000256" key="1">
    <source>
        <dbReference type="ARBA" id="ARBA00011982"/>
    </source>
</evidence>
<dbReference type="OMA" id="GICHETE"/>
<dbReference type="Proteomes" id="UP000032141">
    <property type="component" value="Chromosome C2"/>
</dbReference>
<dbReference type="Pfam" id="PF23282">
    <property type="entry name" value="WHD_ROQ1"/>
    <property type="match status" value="1"/>
</dbReference>
<dbReference type="InterPro" id="IPR036390">
    <property type="entry name" value="WH_DNA-bd_sf"/>
</dbReference>
<reference evidence="9 10" key="1">
    <citation type="journal article" date="2014" name="Genome Biol.">
        <title>Transcriptome and methylome profiling reveals relics of genome dominance in the mesopolyploid Brassica oleracea.</title>
        <authorList>
            <person name="Parkin I.A."/>
            <person name="Koh C."/>
            <person name="Tang H."/>
            <person name="Robinson S.J."/>
            <person name="Kagale S."/>
            <person name="Clarke W.E."/>
            <person name="Town C.D."/>
            <person name="Nixon J."/>
            <person name="Krishnakumar V."/>
            <person name="Bidwell S.L."/>
            <person name="Denoeud F."/>
            <person name="Belcram H."/>
            <person name="Links M.G."/>
            <person name="Just J."/>
            <person name="Clarke C."/>
            <person name="Bender T."/>
            <person name="Huebert T."/>
            <person name="Mason A.S."/>
            <person name="Pires J.C."/>
            <person name="Barker G."/>
            <person name="Moore J."/>
            <person name="Walley P.G."/>
            <person name="Manoli S."/>
            <person name="Batley J."/>
            <person name="Edwards D."/>
            <person name="Nelson M.N."/>
            <person name="Wang X."/>
            <person name="Paterson A.H."/>
            <person name="King G."/>
            <person name="Bancroft I."/>
            <person name="Chalhoub B."/>
            <person name="Sharpe A.G."/>
        </authorList>
    </citation>
    <scope>NUCLEOTIDE SEQUENCE</scope>
    <source>
        <strain evidence="9 10">cv. TO1000</strain>
    </source>
</reference>
<dbReference type="SMART" id="SM00255">
    <property type="entry name" value="TIR"/>
    <property type="match status" value="1"/>
</dbReference>
<dbReference type="InterPro" id="IPR035897">
    <property type="entry name" value="Toll_tir_struct_dom_sf"/>
</dbReference>
<dbReference type="SUPFAM" id="SSF52540">
    <property type="entry name" value="P-loop containing nucleoside triphosphate hydrolases"/>
    <property type="match status" value="1"/>
</dbReference>
<proteinExistence type="predicted"/>
<evidence type="ECO:0000256" key="2">
    <source>
        <dbReference type="ARBA" id="ARBA00022614"/>
    </source>
</evidence>
<dbReference type="SUPFAM" id="SSF52058">
    <property type="entry name" value="L domain-like"/>
    <property type="match status" value="1"/>
</dbReference>
<keyword evidence="6" id="KW-0520">NAD</keyword>
<dbReference type="Gene3D" id="3.40.50.10140">
    <property type="entry name" value="Toll/interleukin-1 receptor homology (TIR) domain"/>
    <property type="match status" value="1"/>
</dbReference>
<dbReference type="GO" id="GO:0006952">
    <property type="term" value="P:defense response"/>
    <property type="evidence" value="ECO:0007669"/>
    <property type="project" value="UniProtKB-KW"/>
</dbReference>
<comment type="catalytic activity">
    <reaction evidence="7">
        <text>NAD(+) + H2O = ADP-D-ribose + nicotinamide + H(+)</text>
        <dbReference type="Rhea" id="RHEA:16301"/>
        <dbReference type="ChEBI" id="CHEBI:15377"/>
        <dbReference type="ChEBI" id="CHEBI:15378"/>
        <dbReference type="ChEBI" id="CHEBI:17154"/>
        <dbReference type="ChEBI" id="CHEBI:57540"/>
        <dbReference type="ChEBI" id="CHEBI:57967"/>
        <dbReference type="EC" id="3.2.2.6"/>
    </reaction>
    <physiologicalReaction direction="left-to-right" evidence="7">
        <dbReference type="Rhea" id="RHEA:16302"/>
    </physiologicalReaction>
</comment>
<dbReference type="Pfam" id="PF00931">
    <property type="entry name" value="NB-ARC"/>
    <property type="match status" value="1"/>
</dbReference>
<dbReference type="Pfam" id="PF07725">
    <property type="entry name" value="LRR_3"/>
    <property type="match status" value="1"/>
</dbReference>
<dbReference type="EnsemblPlants" id="Bo2g057850.1">
    <property type="protein sequence ID" value="Bo2g057850.1"/>
    <property type="gene ID" value="Bo2g057850"/>
</dbReference>
<keyword evidence="4" id="KW-0378">Hydrolase</keyword>
<dbReference type="InterPro" id="IPR044974">
    <property type="entry name" value="Disease_R_plants"/>
</dbReference>
<dbReference type="CDD" id="cd00267">
    <property type="entry name" value="ABC_ATPase"/>
    <property type="match status" value="1"/>
</dbReference>
<keyword evidence="10" id="KW-1185">Reference proteome</keyword>
<dbReference type="Gene3D" id="3.40.50.300">
    <property type="entry name" value="P-loop containing nucleotide triphosphate hydrolases"/>
    <property type="match status" value="1"/>
</dbReference>
<keyword evidence="2" id="KW-0433">Leucine-rich repeat</keyword>
<dbReference type="GO" id="GO:0043531">
    <property type="term" value="F:ADP binding"/>
    <property type="evidence" value="ECO:0007669"/>
    <property type="project" value="InterPro"/>
</dbReference>
<dbReference type="PROSITE" id="PS50104">
    <property type="entry name" value="TIR"/>
    <property type="match status" value="1"/>
</dbReference>
<dbReference type="FunFam" id="3.40.50.10140:FF:000007">
    <property type="entry name" value="Disease resistance protein (TIR-NBS-LRR class)"/>
    <property type="match status" value="1"/>
</dbReference>
<evidence type="ECO:0000313" key="10">
    <source>
        <dbReference type="Proteomes" id="UP000032141"/>
    </source>
</evidence>
<evidence type="ECO:0000313" key="9">
    <source>
        <dbReference type="EnsemblPlants" id="Bo2g057850.1"/>
    </source>
</evidence>
<dbReference type="InterPro" id="IPR027417">
    <property type="entry name" value="P-loop_NTPase"/>
</dbReference>
<dbReference type="InterPro" id="IPR011713">
    <property type="entry name" value="Leu-rich_rpt_3"/>
</dbReference>
<dbReference type="PANTHER" id="PTHR11017:SF588">
    <property type="entry name" value="TIR DOMAIN-CONTAINING PROTEIN"/>
    <property type="match status" value="1"/>
</dbReference>
<sequence>MALSSSSCSSFATSCSRNCVYDVFPSFSGEDVRVTFLSHFLKELDRKLITAFKDNEIKRSLSLDPELQHAIKNSRIVVVVFYRNYASSSWCLNELVEIMNCKKKFGQMVIPVFYGLDPSHVRKQTGDFGKIFEEICHNKTEEVKSRWKEALTNVANILGYHSVSWGNEATMIEAIANDILDKLLLTPSKDFDNFVGIEDHIAQMSALLHLESEEVRMVGIWGSSGIGKTTIARVLFGRLSRHFQGSIYIDRRFISKSMENYSKSNPDDYNMKLHLQENFLSKILDKKIIEVDHLGVVKGKLKDLKVLIIIDDLDDQVVLDTLVGGDEWFGPRSRVIVITKDKQILRGHGIKCIYEVGMPSENLALRMFCQSAFRQNYPPVGFMELATVVAARAGGLPLGLNILGSCLRARNKKYWVDMLPTLGKGLDGKIEKALRVSYDGLERKEHQVLFRHIACFLNGDEIKNIKLMLADSELNVDIGLETLVDKSLVRIIQSLDTNIVEMHCLVEEMGKEIVRAQSDEPGEREFLIDSKDVCDVLEDSTTAFKGMRNLRFLNMYTKKWDHEKEVMWRFGEGFDYLPPKLRFLRLDGYPMKCMPSNFCPTYLVKLHMQGSMLEKLWEGVHRSRNLKEIPNLSMATNLETLNLAFCSSLVELPSSIQYLNKLKKLDVTFCEILEILPTGMNLESLERFTLKGCSRLKSFPDISTNISVLDLSETAIEEFPSSLRLENLAELGMCRMKSENLWERVQTNISELFLTETGIEEVPWWIENFSSLSLISMWECRNLKHATLNISKLKHLEEVDFSGRWALTEARLTDSPTVEAMSKDNYLPNILLKFINCFNLNQEALVEQQTVLQELVFSGEEVPSYFTHQATGSSSSMTIPLSHCFLLHPHLGFALWLVSTLCPQVISMEYISMTAIFIMDCRFPLNKDNACYDQVDIQLHVSNNGESTFELKKWGISLFKDYSVAKNGLSDQNILPRVYGICHETELGDEPGDDLVETMRCRKRMRIILLCFADYMKHLSRNYRLCPASRP</sequence>
<dbReference type="Gene3D" id="3.80.10.10">
    <property type="entry name" value="Ribonuclease Inhibitor"/>
    <property type="match status" value="2"/>
</dbReference>
<dbReference type="STRING" id="109376.A0A0D3ANY1"/>
<dbReference type="EC" id="3.2.2.6" evidence="1"/>
<accession>A0A0D3ANY1</accession>
<dbReference type="FunFam" id="3.40.50.300:FF:001002">
    <property type="entry name" value="Disease resistance protein (TIR-NBS-LRR class)"/>
    <property type="match status" value="1"/>
</dbReference>
<organism evidence="9 10">
    <name type="scientific">Brassica oleracea var. oleracea</name>
    <dbReference type="NCBI Taxonomy" id="109376"/>
    <lineage>
        <taxon>Eukaryota</taxon>
        <taxon>Viridiplantae</taxon>
        <taxon>Streptophyta</taxon>
        <taxon>Embryophyta</taxon>
        <taxon>Tracheophyta</taxon>
        <taxon>Spermatophyta</taxon>
        <taxon>Magnoliopsida</taxon>
        <taxon>eudicotyledons</taxon>
        <taxon>Gunneridae</taxon>
        <taxon>Pentapetalae</taxon>
        <taxon>rosids</taxon>
        <taxon>malvids</taxon>
        <taxon>Brassicales</taxon>
        <taxon>Brassicaceae</taxon>
        <taxon>Brassiceae</taxon>
        <taxon>Brassica</taxon>
    </lineage>
</organism>
<dbReference type="InterPro" id="IPR058192">
    <property type="entry name" value="WHD_ROQ1-like"/>
</dbReference>
<dbReference type="Pfam" id="PF01582">
    <property type="entry name" value="TIR"/>
    <property type="match status" value="1"/>
</dbReference>
<dbReference type="InterPro" id="IPR000157">
    <property type="entry name" value="TIR_dom"/>
</dbReference>
<dbReference type="InterPro" id="IPR032675">
    <property type="entry name" value="LRR_dom_sf"/>
</dbReference>
<evidence type="ECO:0000256" key="7">
    <source>
        <dbReference type="ARBA" id="ARBA00047304"/>
    </source>
</evidence>
<dbReference type="Gene3D" id="1.10.8.430">
    <property type="entry name" value="Helical domain of apoptotic protease-activating factors"/>
    <property type="match status" value="1"/>
</dbReference>
<dbReference type="SUPFAM" id="SSF52200">
    <property type="entry name" value="Toll/Interleukin receptor TIR domain"/>
    <property type="match status" value="1"/>
</dbReference>
<protein>
    <recommendedName>
        <fullName evidence="1">ADP-ribosyl cyclase/cyclic ADP-ribose hydrolase</fullName>
        <ecNumber evidence="1">3.2.2.6</ecNumber>
    </recommendedName>
</protein>
<dbReference type="HOGENOM" id="CLU_001561_0_1_1"/>
<evidence type="ECO:0000256" key="5">
    <source>
        <dbReference type="ARBA" id="ARBA00022821"/>
    </source>
</evidence>
<feature type="domain" description="TIR" evidence="8">
    <location>
        <begin position="19"/>
        <end position="183"/>
    </location>
</feature>
<evidence type="ECO:0000259" key="8">
    <source>
        <dbReference type="PROSITE" id="PS50104"/>
    </source>
</evidence>
<dbReference type="Gramene" id="Bo2g057850.1">
    <property type="protein sequence ID" value="Bo2g057850.1"/>
    <property type="gene ID" value="Bo2g057850"/>
</dbReference>
<keyword evidence="3" id="KW-0677">Repeat</keyword>
<evidence type="ECO:0000256" key="3">
    <source>
        <dbReference type="ARBA" id="ARBA00022737"/>
    </source>
</evidence>
<evidence type="ECO:0000256" key="6">
    <source>
        <dbReference type="ARBA" id="ARBA00023027"/>
    </source>
</evidence>
<dbReference type="PRINTS" id="PR00364">
    <property type="entry name" value="DISEASERSIST"/>
</dbReference>
<dbReference type="FunFam" id="1.10.8.430:FF:000002">
    <property type="entry name" value="Disease resistance protein (TIR-NBS-LRR class)"/>
    <property type="match status" value="1"/>
</dbReference>
<name>A0A0D3ANY1_BRAOL</name>
<dbReference type="InterPro" id="IPR002182">
    <property type="entry name" value="NB-ARC"/>
</dbReference>
<dbReference type="InterPro" id="IPR042197">
    <property type="entry name" value="Apaf_helical"/>
</dbReference>
<dbReference type="AlphaFoldDB" id="A0A0D3ANY1"/>
<dbReference type="SUPFAM" id="SSF46785">
    <property type="entry name" value="Winged helix' DNA-binding domain"/>
    <property type="match status" value="1"/>
</dbReference>
<dbReference type="GO" id="GO:0007165">
    <property type="term" value="P:signal transduction"/>
    <property type="evidence" value="ECO:0007669"/>
    <property type="project" value="InterPro"/>
</dbReference>
<dbReference type="GO" id="GO:0061809">
    <property type="term" value="F:NAD+ nucleosidase activity, cyclic ADP-ribose generating"/>
    <property type="evidence" value="ECO:0007669"/>
    <property type="project" value="UniProtKB-EC"/>
</dbReference>
<dbReference type="PANTHER" id="PTHR11017">
    <property type="entry name" value="LEUCINE-RICH REPEAT-CONTAINING PROTEIN"/>
    <property type="match status" value="1"/>
</dbReference>
<evidence type="ECO:0000256" key="4">
    <source>
        <dbReference type="ARBA" id="ARBA00022801"/>
    </source>
</evidence>